<dbReference type="NCBIfam" id="NF004816">
    <property type="entry name" value="PRK06170.1"/>
    <property type="match status" value="1"/>
</dbReference>
<name>X5MMM4_9HYPH</name>
<keyword evidence="3" id="KW-1185">Reference proteome</keyword>
<dbReference type="RefSeq" id="WP_043948564.1">
    <property type="nucleotide sequence ID" value="NZ_HG966617.1"/>
</dbReference>
<dbReference type="GO" id="GO:0050567">
    <property type="term" value="F:glutaminyl-tRNA synthase (glutamine-hydrolyzing) activity"/>
    <property type="evidence" value="ECO:0007669"/>
    <property type="project" value="UniProtKB-EC"/>
</dbReference>
<evidence type="ECO:0000259" key="1">
    <source>
        <dbReference type="Pfam" id="PF01425"/>
    </source>
</evidence>
<dbReference type="InterPro" id="IPR052739">
    <property type="entry name" value="FAAH2"/>
</dbReference>
<dbReference type="HOGENOM" id="CLU_009600_0_4_5"/>
<dbReference type="Gene3D" id="3.90.1300.10">
    <property type="entry name" value="Amidase signature (AS) domain"/>
    <property type="match status" value="1"/>
</dbReference>
<dbReference type="EC" id="6.3.5.6" evidence="2"/>
<feature type="domain" description="Amidase" evidence="1">
    <location>
        <begin position="25"/>
        <end position="465"/>
    </location>
</feature>
<dbReference type="InterPro" id="IPR023631">
    <property type="entry name" value="Amidase_dom"/>
</dbReference>
<dbReference type="InterPro" id="IPR036928">
    <property type="entry name" value="AS_sf"/>
</dbReference>
<dbReference type="GO" id="GO:0016740">
    <property type="term" value="F:transferase activity"/>
    <property type="evidence" value="ECO:0007669"/>
    <property type="project" value="UniProtKB-KW"/>
</dbReference>
<keyword evidence="2" id="KW-0808">Transferase</keyword>
<evidence type="ECO:0000313" key="3">
    <source>
        <dbReference type="Proteomes" id="UP000032160"/>
    </source>
</evidence>
<keyword evidence="2" id="KW-0436">Ligase</keyword>
<dbReference type="Proteomes" id="UP000032160">
    <property type="component" value="Chromosome I"/>
</dbReference>
<organism evidence="2 3">
    <name type="scientific">Candidatus Phaeomarinibacter ectocarpi</name>
    <dbReference type="NCBI Taxonomy" id="1458461"/>
    <lineage>
        <taxon>Bacteria</taxon>
        <taxon>Pseudomonadati</taxon>
        <taxon>Pseudomonadota</taxon>
        <taxon>Alphaproteobacteria</taxon>
        <taxon>Hyphomicrobiales</taxon>
        <taxon>Parvibaculaceae</taxon>
        <taxon>Candidatus Phaeomarinibacter</taxon>
    </lineage>
</organism>
<dbReference type="EC" id="6.3.5.7" evidence="2"/>
<evidence type="ECO:0000313" key="2">
    <source>
        <dbReference type="EMBL" id="CDO60545.1"/>
    </source>
</evidence>
<sequence>MSDITFAPAHVLAAMIRRREISSVELLDHLISRYNTHNPALNAIVATDFERALAQAEEADHAVSRGDFWGPYHGVPMTIKDALETEGLVTTGGATDFASHIPDRDADAVARIKAAGAIVFAKTNVPFFSGDLQSYNDVYGTTNNPWDVTRGPGGSSGGAAAALAAGLTPLEIGSDIGGSIRTPSHLCGVFGHKPSFNLVSKRGHVPGVPGALFTGDLSVVGPMGRSARDLEIALSMIMGPDDFDSVGMTPALPEPRARDPRELTIATWFDDPYCPVEAENVKIMERAADALEQAGATIHRDARPDVSFGEAFEVYATLLNGGTTRGFPPHVLERLRETARTLDPEDKSHQAMQARGATLSYHEWLVWKEVQAQMRAKWARFFETYDAVLMAVAPVSAFPHDQQSNFHHRTLSVNGEERPYLDLVSWSGLPLVSYLPGTAVPVGRTDAGLPVGIQVVGPYLEDFTTIAIGSMLERELGGFVAPPNFT</sequence>
<dbReference type="STRING" id="1458461.BN1012_Phect2332"/>
<protein>
    <submittedName>
        <fullName evidence="2">Aspartyl-tRNA(Asn) amidotransferase subunit A amidotransferase subunit A</fullName>
        <ecNumber evidence="2">6.3.5.6</ecNumber>
        <ecNumber evidence="2">6.3.5.7</ecNumber>
    </submittedName>
</protein>
<dbReference type="AlphaFoldDB" id="X5MMM4"/>
<dbReference type="PANTHER" id="PTHR43372">
    <property type="entry name" value="FATTY-ACID AMIDE HYDROLASE"/>
    <property type="match status" value="1"/>
</dbReference>
<dbReference type="OrthoDB" id="9814821at2"/>
<accession>X5MMM4</accession>
<dbReference type="Pfam" id="PF01425">
    <property type="entry name" value="Amidase"/>
    <property type="match status" value="1"/>
</dbReference>
<gene>
    <name evidence="2" type="ORF">BN1012_Phect2332</name>
</gene>
<dbReference type="PANTHER" id="PTHR43372:SF4">
    <property type="entry name" value="FATTY-ACID AMIDE HYDROLASE 2"/>
    <property type="match status" value="1"/>
</dbReference>
<dbReference type="GO" id="GO:0012505">
    <property type="term" value="C:endomembrane system"/>
    <property type="evidence" value="ECO:0007669"/>
    <property type="project" value="TreeGrafter"/>
</dbReference>
<dbReference type="EMBL" id="HG966617">
    <property type="protein sequence ID" value="CDO60545.1"/>
    <property type="molecule type" value="Genomic_DNA"/>
</dbReference>
<dbReference type="PATRIC" id="fig|1458461.3.peg.2338"/>
<reference evidence="2 3" key="1">
    <citation type="journal article" date="2014" name="Front. Genet.">
        <title>Genome and metabolic network of "Candidatus Phaeomarinobacter ectocarpi" Ec32, a new candidate genus of Alphaproteobacteria frequently associated with brown algae.</title>
        <authorList>
            <person name="Dittami S.M."/>
            <person name="Barbeyron T."/>
            <person name="Boyen C."/>
            <person name="Cambefort J."/>
            <person name="Collet G."/>
            <person name="Delage L."/>
            <person name="Gobet A."/>
            <person name="Groisillier A."/>
            <person name="Leblanc C."/>
            <person name="Michel G."/>
            <person name="Scornet D."/>
            <person name="Siegel A."/>
            <person name="Tapia J.E."/>
            <person name="Tonon T."/>
        </authorList>
    </citation>
    <scope>NUCLEOTIDE SEQUENCE [LARGE SCALE GENOMIC DNA]</scope>
    <source>
        <strain evidence="2 3">Ec32</strain>
    </source>
</reference>
<dbReference type="SUPFAM" id="SSF75304">
    <property type="entry name" value="Amidase signature (AS) enzymes"/>
    <property type="match status" value="1"/>
</dbReference>
<proteinExistence type="predicted"/>
<dbReference type="GO" id="GO:0050566">
    <property type="term" value="F:asparaginyl-tRNA synthase (glutamine-hydrolyzing) activity"/>
    <property type="evidence" value="ECO:0007669"/>
    <property type="project" value="UniProtKB-EC"/>
</dbReference>
<dbReference type="KEGG" id="pect:BN1012_Phect2332"/>